<dbReference type="Pfam" id="PF15979">
    <property type="entry name" value="Glyco_hydro_115"/>
    <property type="match status" value="1"/>
</dbReference>
<sequence>MRFAQLVKLIFISCTLVSCWATASVPLKKSYVHYDYQQGDFALKQGNTATAIYVDSQDLSGVSLAVQSLQSDIQKVTGIKPQLINEPSGQSALVIIGTVGHSQLIDQLIASGKLDVSAIKGQWEAFHIQQVTNPFPGVEKALVVAGSDRRGTIFGVYDISEQIGVSPWYWWADVAIKPQSQLFIAADVNVTEQPKVKYRGIFLNDEAPALTGWVKEKYGDYNAEFYQHVFELLLRLKANFLWPAMWNNAFSMDDVNNPKLAHEMGIVMSTSHHEPMMRADKEWDRVGKGKWDYAVNPDNLYQFWQQGAERHKNLDSIFTLGMRGQADTPMSETENIGLLEKIVHDQREILKNTFSDRDISDVPQVWTLYKEVQSYYENGMRVPDDVTLLWSDDNWGNIRRLPTEKERLRQGGAGVYYHFDYVGGPRSYRWINTTQVSKVWEQMKLAYQYGADRIWVVNVGDLKPMELPTDFFLRLAWNPDAVAQQQLSQYSQQWARQQFSETHAAEIARIVDGYTRHNANRKPELLDENTYSILHYLEAKGVSDELQSLAASAENIYQQLNDEDKAAFFQLVLHPVQASQAVFELYHNVAINRLYAKQGRASTNQFAEQTKQWFEKDAELTKRYHELENGRWDHFMDQTHIGYTHWNNPPANSMPYVAMNQPQAVADMGVAVEGTEASWPAQGRLTLDAFSPYGQQQRFIDVFNKGTKGFAFSASANQPWIKISKTSGQVTIEQRLWVSIDWQKAPAGELAGQINIKGTGWGGAVINVTAVKPQSTDVNGFVEADGYISLDVSKANMLNNSKDVSWQLIPNYGREKASVTSVTPANTSIEDLTNTPVLEYDFTLFTTGDLTVHTQVAPTLNFVPERGLRYAIAVDDKTPQIVDILAKNTHADWQQAVSNNIRDIVSQHQVMETGHHKLRIYLIDPAVVIEKIIINTGGLKPSYLGPQASKYIAASSATSMEK</sequence>
<protein>
    <submittedName>
        <fullName evidence="4">Glycosyl hydrolase 115 family protein</fullName>
    </submittedName>
</protein>
<dbReference type="InterPro" id="IPR031924">
    <property type="entry name" value="GH115"/>
</dbReference>
<dbReference type="Pfam" id="PF17829">
    <property type="entry name" value="GH115_C"/>
    <property type="match status" value="1"/>
</dbReference>
<dbReference type="Proteomes" id="UP000601768">
    <property type="component" value="Unassembled WGS sequence"/>
</dbReference>
<dbReference type="PANTHER" id="PTHR37842">
    <property type="match status" value="1"/>
</dbReference>
<dbReference type="InterPro" id="IPR029018">
    <property type="entry name" value="Hex-like_dom2"/>
</dbReference>
<name>A0A8J6M1G6_9ALTE</name>
<dbReference type="RefSeq" id="WP_186505895.1">
    <property type="nucleotide sequence ID" value="NZ_JACNEP010000003.1"/>
</dbReference>
<accession>A0A8J6M1G6</accession>
<evidence type="ECO:0000259" key="3">
    <source>
        <dbReference type="Pfam" id="PF17829"/>
    </source>
</evidence>
<feature type="domain" description="Gylcosyl hydrolase 115 C-terminal" evidence="3">
    <location>
        <begin position="780"/>
        <end position="947"/>
    </location>
</feature>
<feature type="signal peptide" evidence="2">
    <location>
        <begin position="1"/>
        <end position="23"/>
    </location>
</feature>
<dbReference type="SUPFAM" id="SSF55545">
    <property type="entry name" value="beta-N-acetylhexosaminidase-like domain"/>
    <property type="match status" value="1"/>
</dbReference>
<dbReference type="AlphaFoldDB" id="A0A8J6M1G6"/>
<gene>
    <name evidence="4" type="ORF">H8B19_06030</name>
</gene>
<dbReference type="EMBL" id="JACNEP010000003">
    <property type="protein sequence ID" value="MBC3765427.1"/>
    <property type="molecule type" value="Genomic_DNA"/>
</dbReference>
<dbReference type="PROSITE" id="PS51257">
    <property type="entry name" value="PROKAR_LIPOPROTEIN"/>
    <property type="match status" value="1"/>
</dbReference>
<keyword evidence="1 4" id="KW-0378">Hydrolase</keyword>
<dbReference type="PANTHER" id="PTHR37842:SF2">
    <property type="entry name" value="GYLCOSYL HYDROLASE 115 C-TERMINAL DOMAIN-CONTAINING PROTEIN"/>
    <property type="match status" value="1"/>
</dbReference>
<dbReference type="Gene3D" id="2.60.120.1620">
    <property type="match status" value="1"/>
</dbReference>
<evidence type="ECO:0000313" key="4">
    <source>
        <dbReference type="EMBL" id="MBC3765427.1"/>
    </source>
</evidence>
<evidence type="ECO:0000256" key="2">
    <source>
        <dbReference type="SAM" id="SignalP"/>
    </source>
</evidence>
<reference evidence="4" key="2">
    <citation type="submission" date="2020-08" db="EMBL/GenBank/DDBJ databases">
        <authorList>
            <person name="Lai Q."/>
        </authorList>
    </citation>
    <scope>NUCLEOTIDE SEQUENCE</scope>
    <source>
        <strain evidence="4">S27-2</strain>
    </source>
</reference>
<dbReference type="GO" id="GO:0016787">
    <property type="term" value="F:hydrolase activity"/>
    <property type="evidence" value="ECO:0007669"/>
    <property type="project" value="UniProtKB-KW"/>
</dbReference>
<feature type="chain" id="PRO_5035228034" evidence="2">
    <location>
        <begin position="24"/>
        <end position="962"/>
    </location>
</feature>
<organism evidence="4 5">
    <name type="scientific">Neptunicella marina</name>
    <dbReference type="NCBI Taxonomy" id="2125989"/>
    <lineage>
        <taxon>Bacteria</taxon>
        <taxon>Pseudomonadati</taxon>
        <taxon>Pseudomonadota</taxon>
        <taxon>Gammaproteobacteria</taxon>
        <taxon>Alteromonadales</taxon>
        <taxon>Alteromonadaceae</taxon>
        <taxon>Neptunicella</taxon>
    </lineage>
</organism>
<reference evidence="4" key="1">
    <citation type="journal article" date="2018" name="Int. J. Syst. Evol. Microbiol.">
        <title>Neptunicella marina gen. nov., sp. nov., isolated from surface seawater.</title>
        <authorList>
            <person name="Liu X."/>
            <person name="Lai Q."/>
            <person name="Du Y."/>
            <person name="Zhang X."/>
            <person name="Liu Z."/>
            <person name="Sun F."/>
            <person name="Shao Z."/>
        </authorList>
    </citation>
    <scope>NUCLEOTIDE SEQUENCE</scope>
    <source>
        <strain evidence="4">S27-2</strain>
    </source>
</reference>
<evidence type="ECO:0000313" key="5">
    <source>
        <dbReference type="Proteomes" id="UP000601768"/>
    </source>
</evidence>
<evidence type="ECO:0000256" key="1">
    <source>
        <dbReference type="ARBA" id="ARBA00022801"/>
    </source>
</evidence>
<keyword evidence="5" id="KW-1185">Reference proteome</keyword>
<dbReference type="GO" id="GO:0005975">
    <property type="term" value="P:carbohydrate metabolic process"/>
    <property type="evidence" value="ECO:0007669"/>
    <property type="project" value="UniProtKB-ARBA"/>
</dbReference>
<dbReference type="Gene3D" id="3.20.20.520">
    <property type="entry name" value="Glycosyl hydrolase family 115"/>
    <property type="match status" value="1"/>
</dbReference>
<dbReference type="Gene3D" id="3.30.379.10">
    <property type="entry name" value="Chitobiase/beta-hexosaminidase domain 2-like"/>
    <property type="match status" value="1"/>
</dbReference>
<proteinExistence type="predicted"/>
<keyword evidence="2" id="KW-0732">Signal</keyword>
<dbReference type="Gene3D" id="1.20.58.2150">
    <property type="match status" value="1"/>
</dbReference>
<dbReference type="InterPro" id="IPR041437">
    <property type="entry name" value="GH115_C"/>
</dbReference>
<dbReference type="InterPro" id="IPR042301">
    <property type="entry name" value="GH115_sf"/>
</dbReference>
<comment type="caution">
    <text evidence="4">The sequence shown here is derived from an EMBL/GenBank/DDBJ whole genome shotgun (WGS) entry which is preliminary data.</text>
</comment>